<feature type="domain" description="Beta-lactamase-related" evidence="2">
    <location>
        <begin position="61"/>
        <end position="331"/>
    </location>
</feature>
<reference evidence="4" key="1">
    <citation type="journal article" date="2019" name="Int. J. Syst. Evol. Microbiol.">
        <title>The Global Catalogue of Microorganisms (GCM) 10K type strain sequencing project: providing services to taxonomists for standard genome sequencing and annotation.</title>
        <authorList>
            <consortium name="The Broad Institute Genomics Platform"/>
            <consortium name="The Broad Institute Genome Sequencing Center for Infectious Disease"/>
            <person name="Wu L."/>
            <person name="Ma J."/>
        </authorList>
    </citation>
    <scope>NUCLEOTIDE SEQUENCE [LARGE SCALE GENOMIC DNA]</scope>
    <source>
        <strain evidence="4">JCM 9091</strain>
    </source>
</reference>
<evidence type="ECO:0000256" key="1">
    <source>
        <dbReference type="SAM" id="MobiDB-lite"/>
    </source>
</evidence>
<evidence type="ECO:0000259" key="2">
    <source>
        <dbReference type="Pfam" id="PF00144"/>
    </source>
</evidence>
<dbReference type="EMBL" id="BAAAUF010000020">
    <property type="protein sequence ID" value="GAA3045299.1"/>
    <property type="molecule type" value="Genomic_DNA"/>
</dbReference>
<name>A0ABP6LMR7_9ACTN</name>
<organism evidence="3 4">
    <name type="scientific">Streptomyces glomeratus</name>
    <dbReference type="NCBI Taxonomy" id="284452"/>
    <lineage>
        <taxon>Bacteria</taxon>
        <taxon>Bacillati</taxon>
        <taxon>Actinomycetota</taxon>
        <taxon>Actinomycetes</taxon>
        <taxon>Kitasatosporales</taxon>
        <taxon>Streptomycetaceae</taxon>
        <taxon>Streptomyces</taxon>
    </lineage>
</organism>
<gene>
    <name evidence="3" type="ORF">GCM10010448_30200</name>
</gene>
<dbReference type="Gene3D" id="3.40.710.10">
    <property type="entry name" value="DD-peptidase/beta-lactamase superfamily"/>
    <property type="match status" value="1"/>
</dbReference>
<dbReference type="InterPro" id="IPR050789">
    <property type="entry name" value="Diverse_Enzym_Activities"/>
</dbReference>
<evidence type="ECO:0000313" key="4">
    <source>
        <dbReference type="Proteomes" id="UP001501532"/>
    </source>
</evidence>
<dbReference type="SUPFAM" id="SSF56601">
    <property type="entry name" value="beta-lactamase/transpeptidase-like"/>
    <property type="match status" value="1"/>
</dbReference>
<feature type="region of interest" description="Disordered" evidence="1">
    <location>
        <begin position="1"/>
        <end position="36"/>
    </location>
</feature>
<dbReference type="Pfam" id="PF00144">
    <property type="entry name" value="Beta-lactamase"/>
    <property type="match status" value="1"/>
</dbReference>
<sequence length="510" mass="55813">MADTANREPQPCPTTRDRQEARRMSARPLPVSTPAEQGVDARGVQAFLDVVEAAPDIEPHSLMILRHGRLVASGWWAPYAADRLHLLYSLSKSFTSTAAGVALAEGLIDLDAPVISYFPEFAPEITDPRSRAMLVRHLASMASGHLAETNDRAFGIDRAEPVRGFLLIPPDRDPGTVFAYNQPATYTLAAIVQRRSGQSLTEYLRPRILDPLGIGEVAWLQHPRGRDLGFSGLHATTDAIARLGLLYLRDGVWEGRRLLPSSWVAEATRPHISTADGTPEGARSDWQQGYGFQFWTSRYGYRGDGAYGQFCVVLPRHDAVIATTAATEQMQKLLDAMWRHLLPAFGPAPLTGRDDEDKALQHRLDRLALPPVAADPAPPAESGHWSGARLTPRGGRCAAQPGLTAVEVCRPDDGWTVTLVEGDDRLVLRLPRSGWSVDDGPVPTAVSGGWTSPDTLRLDVLFLETPHRLTVTATLDADTPDAGTFTVRWHTTPLHGGPLRRNRAPRGIRR</sequence>
<dbReference type="PANTHER" id="PTHR43283:SF7">
    <property type="entry name" value="BETA-LACTAMASE-RELATED DOMAIN-CONTAINING PROTEIN"/>
    <property type="match status" value="1"/>
</dbReference>
<proteinExistence type="predicted"/>
<protein>
    <recommendedName>
        <fullName evidence="2">Beta-lactamase-related domain-containing protein</fullName>
    </recommendedName>
</protein>
<dbReference type="InterPro" id="IPR001466">
    <property type="entry name" value="Beta-lactam-related"/>
</dbReference>
<comment type="caution">
    <text evidence="3">The sequence shown here is derived from an EMBL/GenBank/DDBJ whole genome shotgun (WGS) entry which is preliminary data.</text>
</comment>
<dbReference type="PANTHER" id="PTHR43283">
    <property type="entry name" value="BETA-LACTAMASE-RELATED"/>
    <property type="match status" value="1"/>
</dbReference>
<evidence type="ECO:0000313" key="3">
    <source>
        <dbReference type="EMBL" id="GAA3045299.1"/>
    </source>
</evidence>
<accession>A0ABP6LMR7</accession>
<dbReference type="InterPro" id="IPR012338">
    <property type="entry name" value="Beta-lactam/transpept-like"/>
</dbReference>
<dbReference type="Proteomes" id="UP001501532">
    <property type="component" value="Unassembled WGS sequence"/>
</dbReference>
<keyword evidence="4" id="KW-1185">Reference proteome</keyword>